<proteinExistence type="predicted"/>
<gene>
    <name evidence="1" type="ORF">GCM10023169_20780</name>
</gene>
<keyword evidence="2" id="KW-1185">Reference proteome</keyword>
<sequence length="107" mass="9847">MDTITCPATSSGVICAAIAVAESTSWGVGPQGLAKSAGSVGVGAGLGVGDRDGAALASPVPVPVPVPVADGVAEGSAVGPGTDGVHAASVVAASVASASGRSRRVIA</sequence>
<organism evidence="1 2">
    <name type="scientific">Georgenia halophila</name>
    <dbReference type="NCBI Taxonomy" id="620889"/>
    <lineage>
        <taxon>Bacteria</taxon>
        <taxon>Bacillati</taxon>
        <taxon>Actinomycetota</taxon>
        <taxon>Actinomycetes</taxon>
        <taxon>Micrococcales</taxon>
        <taxon>Bogoriellaceae</taxon>
        <taxon>Georgenia</taxon>
    </lineage>
</organism>
<name>A0ABP8L7E3_9MICO</name>
<protein>
    <submittedName>
        <fullName evidence="1">Uncharacterized protein</fullName>
    </submittedName>
</protein>
<evidence type="ECO:0000313" key="2">
    <source>
        <dbReference type="Proteomes" id="UP001500622"/>
    </source>
</evidence>
<dbReference type="EMBL" id="BAABGN010000009">
    <property type="protein sequence ID" value="GAA4424282.1"/>
    <property type="molecule type" value="Genomic_DNA"/>
</dbReference>
<comment type="caution">
    <text evidence="1">The sequence shown here is derived from an EMBL/GenBank/DDBJ whole genome shotgun (WGS) entry which is preliminary data.</text>
</comment>
<dbReference type="Proteomes" id="UP001500622">
    <property type="component" value="Unassembled WGS sequence"/>
</dbReference>
<evidence type="ECO:0000313" key="1">
    <source>
        <dbReference type="EMBL" id="GAA4424282.1"/>
    </source>
</evidence>
<accession>A0ABP8L7E3</accession>
<reference evidence="2" key="1">
    <citation type="journal article" date="2019" name="Int. J. Syst. Evol. Microbiol.">
        <title>The Global Catalogue of Microorganisms (GCM) 10K type strain sequencing project: providing services to taxonomists for standard genome sequencing and annotation.</title>
        <authorList>
            <consortium name="The Broad Institute Genomics Platform"/>
            <consortium name="The Broad Institute Genome Sequencing Center for Infectious Disease"/>
            <person name="Wu L."/>
            <person name="Ma J."/>
        </authorList>
    </citation>
    <scope>NUCLEOTIDE SEQUENCE [LARGE SCALE GENOMIC DNA]</scope>
    <source>
        <strain evidence="2">JCM 17810</strain>
    </source>
</reference>